<keyword evidence="2" id="KW-1185">Reference proteome</keyword>
<name>A0A4D6NRM3_VIGUN</name>
<sequence>MAENSSTLHALHYDQECMVITSYGGFRELRAPHRYGGLCREEQETSKVDRKRLGKKVKKAVKAFTTRLRMRSGGAKEKEKSRKFQYDPKSYALNFDDGIKECDGVFLAFTARYACPLGINKVYFGWERTET</sequence>
<organism evidence="1 2">
    <name type="scientific">Vigna unguiculata</name>
    <name type="common">Cowpea</name>
    <dbReference type="NCBI Taxonomy" id="3917"/>
    <lineage>
        <taxon>Eukaryota</taxon>
        <taxon>Viridiplantae</taxon>
        <taxon>Streptophyta</taxon>
        <taxon>Embryophyta</taxon>
        <taxon>Tracheophyta</taxon>
        <taxon>Spermatophyta</taxon>
        <taxon>Magnoliopsida</taxon>
        <taxon>eudicotyledons</taxon>
        <taxon>Gunneridae</taxon>
        <taxon>Pentapetalae</taxon>
        <taxon>rosids</taxon>
        <taxon>fabids</taxon>
        <taxon>Fabales</taxon>
        <taxon>Fabaceae</taxon>
        <taxon>Papilionoideae</taxon>
        <taxon>50 kb inversion clade</taxon>
        <taxon>NPAAA clade</taxon>
        <taxon>indigoferoid/millettioid clade</taxon>
        <taxon>Phaseoleae</taxon>
        <taxon>Vigna</taxon>
    </lineage>
</organism>
<dbReference type="PANTHER" id="PTHR34538:SF10">
    <property type="entry name" value="GENOME ASSEMBLY, CHROMOSOME: A06"/>
    <property type="match status" value="1"/>
</dbReference>
<reference evidence="1 2" key="1">
    <citation type="submission" date="2019-04" db="EMBL/GenBank/DDBJ databases">
        <title>An improved genome assembly and genetic linkage map for asparagus bean, Vigna unguiculata ssp. sesquipedialis.</title>
        <authorList>
            <person name="Xia Q."/>
            <person name="Zhang R."/>
            <person name="Dong Y."/>
        </authorList>
    </citation>
    <scope>NUCLEOTIDE SEQUENCE [LARGE SCALE GENOMIC DNA]</scope>
    <source>
        <tissue evidence="1">Leaf</tissue>
    </source>
</reference>
<accession>A0A4D6NRM3</accession>
<protein>
    <submittedName>
        <fullName evidence="1">Uncharacterized protein</fullName>
    </submittedName>
</protein>
<dbReference type="Proteomes" id="UP000501690">
    <property type="component" value="Linkage Group LG11"/>
</dbReference>
<dbReference type="AlphaFoldDB" id="A0A4D6NRM3"/>
<evidence type="ECO:0000313" key="1">
    <source>
        <dbReference type="EMBL" id="QCE16276.1"/>
    </source>
</evidence>
<gene>
    <name evidence="1" type="ORF">DEO72_LG11g3289</name>
</gene>
<dbReference type="EMBL" id="CP039355">
    <property type="protein sequence ID" value="QCE16276.1"/>
    <property type="molecule type" value="Genomic_DNA"/>
</dbReference>
<evidence type="ECO:0000313" key="2">
    <source>
        <dbReference type="Proteomes" id="UP000501690"/>
    </source>
</evidence>
<proteinExistence type="predicted"/>
<dbReference type="PANTHER" id="PTHR34538">
    <property type="entry name" value="EXPRESSED PROTEIN"/>
    <property type="match status" value="1"/>
</dbReference>